<keyword evidence="5" id="KW-1185">Reference proteome</keyword>
<proteinExistence type="predicted"/>
<reference evidence="4 5" key="1">
    <citation type="journal article" date="2015" name="Genome Announc.">
        <title>Expanding the biotechnology potential of lactobacilli through comparative genomics of 213 strains and associated genera.</title>
        <authorList>
            <person name="Sun Z."/>
            <person name="Harris H.M."/>
            <person name="McCann A."/>
            <person name="Guo C."/>
            <person name="Argimon S."/>
            <person name="Zhang W."/>
            <person name="Yang X."/>
            <person name="Jeffery I.B."/>
            <person name="Cooney J.C."/>
            <person name="Kagawa T.F."/>
            <person name="Liu W."/>
            <person name="Song Y."/>
            <person name="Salvetti E."/>
            <person name="Wrobel A."/>
            <person name="Rasinkangas P."/>
            <person name="Parkhill J."/>
            <person name="Rea M.C."/>
            <person name="O'Sullivan O."/>
            <person name="Ritari J."/>
            <person name="Douillard F.P."/>
            <person name="Paul Ross R."/>
            <person name="Yang R."/>
            <person name="Briner A.E."/>
            <person name="Felis G.E."/>
            <person name="de Vos W.M."/>
            <person name="Barrangou R."/>
            <person name="Klaenhammer T.R."/>
            <person name="Caufield P.W."/>
            <person name="Cui Y."/>
            <person name="Zhang H."/>
            <person name="O'Toole P.W."/>
        </authorList>
    </citation>
    <scope>NUCLEOTIDE SEQUENCE [LARGE SCALE GENOMIC DNA]</scope>
    <source>
        <strain evidence="4 5">DSM 19682</strain>
    </source>
</reference>
<keyword evidence="1" id="KW-0547">Nucleotide-binding</keyword>
<dbReference type="GO" id="GO:0016887">
    <property type="term" value="F:ATP hydrolysis activity"/>
    <property type="evidence" value="ECO:0007669"/>
    <property type="project" value="InterPro"/>
</dbReference>
<dbReference type="Proteomes" id="UP000051248">
    <property type="component" value="Unassembled WGS sequence"/>
</dbReference>
<evidence type="ECO:0000256" key="2">
    <source>
        <dbReference type="ARBA" id="ARBA00022840"/>
    </source>
</evidence>
<dbReference type="Pfam" id="PF00005">
    <property type="entry name" value="ABC_tran"/>
    <property type="match status" value="1"/>
</dbReference>
<dbReference type="GO" id="GO:0005524">
    <property type="term" value="F:ATP binding"/>
    <property type="evidence" value="ECO:0007669"/>
    <property type="project" value="UniProtKB-KW"/>
</dbReference>
<dbReference type="PATRIC" id="fig|1423775.4.peg.1401"/>
<dbReference type="InterPro" id="IPR003593">
    <property type="entry name" value="AAA+_ATPase"/>
</dbReference>
<organism evidence="4 5">
    <name type="scientific">Companilactobacillus nodensis DSM 19682 = JCM 14932 = NBRC 107160</name>
    <dbReference type="NCBI Taxonomy" id="1423775"/>
    <lineage>
        <taxon>Bacteria</taxon>
        <taxon>Bacillati</taxon>
        <taxon>Bacillota</taxon>
        <taxon>Bacilli</taxon>
        <taxon>Lactobacillales</taxon>
        <taxon>Lactobacillaceae</taxon>
        <taxon>Companilactobacillus</taxon>
    </lineage>
</organism>
<dbReference type="eggNOG" id="COG1131">
    <property type="taxonomic scope" value="Bacteria"/>
</dbReference>
<dbReference type="AlphaFoldDB" id="A0A0R1KF13"/>
<evidence type="ECO:0000313" key="4">
    <source>
        <dbReference type="EMBL" id="KRK79009.1"/>
    </source>
</evidence>
<dbReference type="EMBL" id="AZDZ01000019">
    <property type="protein sequence ID" value="KRK79009.1"/>
    <property type="molecule type" value="Genomic_DNA"/>
</dbReference>
<dbReference type="PANTHER" id="PTHR43158">
    <property type="entry name" value="SKFA PEPTIDE EXPORT ATP-BINDING PROTEIN SKFE"/>
    <property type="match status" value="1"/>
</dbReference>
<name>A0A0R1KF13_9LACO</name>
<evidence type="ECO:0000313" key="5">
    <source>
        <dbReference type="Proteomes" id="UP000051248"/>
    </source>
</evidence>
<dbReference type="InterPro" id="IPR003439">
    <property type="entry name" value="ABC_transporter-like_ATP-bd"/>
</dbReference>
<gene>
    <name evidence="4" type="ORF">FD03_GL001371</name>
</gene>
<keyword evidence="2" id="KW-0067">ATP-binding</keyword>
<protein>
    <submittedName>
        <fullName evidence="4">ABC transporter ATPase</fullName>
    </submittedName>
</protein>
<dbReference type="InterPro" id="IPR027417">
    <property type="entry name" value="P-loop_NTPase"/>
</dbReference>
<dbReference type="PANTHER" id="PTHR43158:SF1">
    <property type="entry name" value="ABC TRANSPORTER, ATP-BINDING PROTEIN"/>
    <property type="match status" value="1"/>
</dbReference>
<comment type="caution">
    <text evidence="4">The sequence shown here is derived from an EMBL/GenBank/DDBJ whole genome shotgun (WGS) entry which is preliminary data.</text>
</comment>
<accession>A0A0R1KF13</accession>
<feature type="domain" description="ABC transporter" evidence="3">
    <location>
        <begin position="8"/>
        <end position="229"/>
    </location>
</feature>
<sequence>MDNMSELLKIEKLNYSHSLKSILRDVDLTVDSGKIVGLLGENGAGKTTLMRLITGSAHGKGVITVAGASKIAERKSHVSFTEHLGGFSGGTKVGRIFDFYQAVYPDFNVARSNSLVDFLQIDKSLKLSAMSKGMKEKLIIALTLSRQADLYLLDEPFGGIDSMSRKKIINSILKWKPEDSTMIISDHYVTEIASILDEIIVVKDKTINCHKQADEIREDNDMGIEEFYESLYEGGDQDD</sequence>
<dbReference type="SUPFAM" id="SSF52540">
    <property type="entry name" value="P-loop containing nucleoside triphosphate hydrolases"/>
    <property type="match status" value="1"/>
</dbReference>
<dbReference type="SMART" id="SM00382">
    <property type="entry name" value="AAA"/>
    <property type="match status" value="1"/>
</dbReference>
<dbReference type="Gene3D" id="3.40.50.300">
    <property type="entry name" value="P-loop containing nucleotide triphosphate hydrolases"/>
    <property type="match status" value="1"/>
</dbReference>
<evidence type="ECO:0000256" key="1">
    <source>
        <dbReference type="ARBA" id="ARBA00022741"/>
    </source>
</evidence>
<dbReference type="STRING" id="1423775.FD03_GL001371"/>
<dbReference type="PROSITE" id="PS50893">
    <property type="entry name" value="ABC_TRANSPORTER_2"/>
    <property type="match status" value="1"/>
</dbReference>
<evidence type="ECO:0000259" key="3">
    <source>
        <dbReference type="PROSITE" id="PS50893"/>
    </source>
</evidence>